<dbReference type="Proteomes" id="UP000320055">
    <property type="component" value="Unassembled WGS sequence"/>
</dbReference>
<keyword evidence="3" id="KW-1185">Reference proteome</keyword>
<sequence length="111" mass="13149">MEKIEIKEFAGIKDITIEVKQINILIGPQASGKSIIAKLLYYFKNFIFEIMDAAEELKSVRDLNKEYQQKFKDYFPPSSWGNRNFSIRYYLNLDSIEISRKKPRLKLKHLT</sequence>
<organism evidence="2 3">
    <name type="scientific">Hyella patelloides LEGE 07179</name>
    <dbReference type="NCBI Taxonomy" id="945734"/>
    <lineage>
        <taxon>Bacteria</taxon>
        <taxon>Bacillati</taxon>
        <taxon>Cyanobacteriota</taxon>
        <taxon>Cyanophyceae</taxon>
        <taxon>Pleurocapsales</taxon>
        <taxon>Hyellaceae</taxon>
        <taxon>Hyella</taxon>
    </lineage>
</organism>
<protein>
    <recommendedName>
        <fullName evidence="1">Endonuclease GajA/Old nuclease/RecF-like AAA domain-containing protein</fullName>
    </recommendedName>
</protein>
<dbReference type="Pfam" id="PF13175">
    <property type="entry name" value="AAA_15"/>
    <property type="match status" value="1"/>
</dbReference>
<proteinExistence type="predicted"/>
<reference evidence="2 3" key="1">
    <citation type="submission" date="2019-01" db="EMBL/GenBank/DDBJ databases">
        <authorList>
            <person name="Brito A."/>
        </authorList>
    </citation>
    <scope>NUCLEOTIDE SEQUENCE [LARGE SCALE GENOMIC DNA]</scope>
    <source>
        <strain evidence="2">1</strain>
    </source>
</reference>
<name>A0A563VV84_9CYAN</name>
<evidence type="ECO:0000313" key="2">
    <source>
        <dbReference type="EMBL" id="VEP15315.1"/>
    </source>
</evidence>
<accession>A0A563VV84</accession>
<dbReference type="InterPro" id="IPR041685">
    <property type="entry name" value="AAA_GajA/Old/RecF-like"/>
</dbReference>
<dbReference type="InterPro" id="IPR027417">
    <property type="entry name" value="P-loop_NTPase"/>
</dbReference>
<dbReference type="EMBL" id="CAACVJ010000252">
    <property type="protein sequence ID" value="VEP15315.1"/>
    <property type="molecule type" value="Genomic_DNA"/>
</dbReference>
<dbReference type="OrthoDB" id="308933at2"/>
<gene>
    <name evidence="2" type="ORF">H1P_3250003</name>
</gene>
<feature type="domain" description="Endonuclease GajA/Old nuclease/RecF-like AAA" evidence="1">
    <location>
        <begin position="2"/>
        <end position="75"/>
    </location>
</feature>
<dbReference type="AlphaFoldDB" id="A0A563VV84"/>
<evidence type="ECO:0000259" key="1">
    <source>
        <dbReference type="Pfam" id="PF13175"/>
    </source>
</evidence>
<dbReference type="Gene3D" id="3.40.50.300">
    <property type="entry name" value="P-loop containing nucleotide triphosphate hydrolases"/>
    <property type="match status" value="1"/>
</dbReference>
<dbReference type="SUPFAM" id="SSF52540">
    <property type="entry name" value="P-loop containing nucleoside triphosphate hydrolases"/>
    <property type="match status" value="1"/>
</dbReference>
<evidence type="ECO:0000313" key="3">
    <source>
        <dbReference type="Proteomes" id="UP000320055"/>
    </source>
</evidence>
<dbReference type="RefSeq" id="WP_144874071.1">
    <property type="nucleotide sequence ID" value="NZ_LR214062.1"/>
</dbReference>